<evidence type="ECO:0000313" key="6">
    <source>
        <dbReference type="EMBL" id="QQR31829.1"/>
    </source>
</evidence>
<feature type="domain" description="SLH" evidence="4">
    <location>
        <begin position="990"/>
        <end position="1048"/>
    </location>
</feature>
<protein>
    <submittedName>
        <fullName evidence="6">S-layer homology domain-containing protein</fullName>
    </submittedName>
</protein>
<dbReference type="InterPro" id="IPR051465">
    <property type="entry name" value="Cell_Envelope_Struct_Comp"/>
</dbReference>
<dbReference type="KEGG" id="amur:ADH66_18900"/>
<evidence type="ECO:0000313" key="7">
    <source>
        <dbReference type="Proteomes" id="UP000196710"/>
    </source>
</evidence>
<keyword evidence="2" id="KW-0677">Repeat</keyword>
<dbReference type="PANTHER" id="PTHR43308">
    <property type="entry name" value="OUTER MEMBRANE PROTEIN ALPHA-RELATED"/>
    <property type="match status" value="1"/>
</dbReference>
<evidence type="ECO:0000256" key="2">
    <source>
        <dbReference type="ARBA" id="ARBA00022737"/>
    </source>
</evidence>
<evidence type="ECO:0000313" key="5">
    <source>
        <dbReference type="EMBL" id="ASB42533.1"/>
    </source>
</evidence>
<dbReference type="Pfam" id="PF00395">
    <property type="entry name" value="SLH"/>
    <property type="match status" value="3"/>
</dbReference>
<dbReference type="NCBIfam" id="TIGR02543">
    <property type="entry name" value="List_Bact_rpt"/>
    <property type="match status" value="1"/>
</dbReference>
<dbReference type="EMBL" id="CP021422">
    <property type="protein sequence ID" value="ASB42533.1"/>
    <property type="molecule type" value="Genomic_DNA"/>
</dbReference>
<evidence type="ECO:0000259" key="4">
    <source>
        <dbReference type="PROSITE" id="PS51272"/>
    </source>
</evidence>
<reference evidence="7" key="2">
    <citation type="submission" date="2017-05" db="EMBL/GenBank/DDBJ databases">
        <title>Improved OligoMM genomes.</title>
        <authorList>
            <person name="Garzetti D."/>
        </authorList>
    </citation>
    <scope>NUCLEOTIDE SEQUENCE [LARGE SCALE GENOMIC DNA]</scope>
    <source>
        <strain evidence="7">KB18</strain>
    </source>
</reference>
<dbReference type="EMBL" id="CP065321">
    <property type="protein sequence ID" value="QQR31829.1"/>
    <property type="molecule type" value="Genomic_DNA"/>
</dbReference>
<dbReference type="PANTHER" id="PTHR43308:SF1">
    <property type="entry name" value="OUTER MEMBRANE PROTEIN ALPHA"/>
    <property type="match status" value="1"/>
</dbReference>
<organism evidence="6 8">
    <name type="scientific">Acutalibacter muris</name>
    <dbReference type="NCBI Taxonomy" id="1796620"/>
    <lineage>
        <taxon>Bacteria</taxon>
        <taxon>Bacillati</taxon>
        <taxon>Bacillota</taxon>
        <taxon>Clostridia</taxon>
        <taxon>Eubacteriales</taxon>
        <taxon>Acutalibacteraceae</taxon>
        <taxon>Acutalibacter</taxon>
    </lineage>
</organism>
<dbReference type="Pfam" id="PF18998">
    <property type="entry name" value="Flg_new_2"/>
    <property type="match status" value="1"/>
</dbReference>
<dbReference type="AlphaFoldDB" id="A0A1Z2XVT8"/>
<dbReference type="InterPro" id="IPR013378">
    <property type="entry name" value="InlB-like_B-rpt"/>
</dbReference>
<keyword evidence="3" id="KW-0732">Signal</keyword>
<evidence type="ECO:0000256" key="3">
    <source>
        <dbReference type="SAM" id="SignalP"/>
    </source>
</evidence>
<dbReference type="RefSeq" id="WP_084384355.1">
    <property type="nucleotide sequence ID" value="NZ_CP021422.1"/>
</dbReference>
<feature type="chain" id="PRO_5044568708" evidence="3">
    <location>
        <begin position="24"/>
        <end position="1166"/>
    </location>
</feature>
<dbReference type="Gene3D" id="2.60.40.4270">
    <property type="entry name" value="Listeria-Bacteroides repeat domain"/>
    <property type="match status" value="1"/>
</dbReference>
<keyword evidence="7" id="KW-1185">Reference proteome</keyword>
<dbReference type="PROSITE" id="PS51257">
    <property type="entry name" value="PROKAR_LIPOPROTEIN"/>
    <property type="match status" value="1"/>
</dbReference>
<dbReference type="Proteomes" id="UP000596035">
    <property type="component" value="Chromosome"/>
</dbReference>
<dbReference type="Pfam" id="PF09479">
    <property type="entry name" value="Flg_new"/>
    <property type="match status" value="1"/>
</dbReference>
<dbReference type="InterPro" id="IPR044060">
    <property type="entry name" value="Bacterial_rp_domain"/>
</dbReference>
<reference evidence="5" key="1">
    <citation type="journal article" date="2017" name="Genome Announc.">
        <title>High-Quality Whole-Genome Sequences of the Oligo-Mouse-Microbiota Bacterial Community.</title>
        <authorList>
            <person name="Garzetti D."/>
            <person name="Brugiroux S."/>
            <person name="Bunk B."/>
            <person name="Pukall R."/>
            <person name="McCoy K.D."/>
            <person name="Macpherson A.J."/>
            <person name="Stecher B."/>
        </authorList>
    </citation>
    <scope>NUCLEOTIDE SEQUENCE</scope>
    <source>
        <strain evidence="5">KB18</strain>
    </source>
</reference>
<evidence type="ECO:0000313" key="8">
    <source>
        <dbReference type="Proteomes" id="UP000596035"/>
    </source>
</evidence>
<evidence type="ECO:0000256" key="1">
    <source>
        <dbReference type="ARBA" id="ARBA00004196"/>
    </source>
</evidence>
<feature type="domain" description="SLH" evidence="4">
    <location>
        <begin position="1114"/>
        <end position="1166"/>
    </location>
</feature>
<dbReference type="InterPro" id="IPR001119">
    <property type="entry name" value="SLH_dom"/>
</dbReference>
<feature type="domain" description="SLH" evidence="4">
    <location>
        <begin position="1049"/>
        <end position="1112"/>
    </location>
</feature>
<sequence length="1166" mass="123872">MKRLLCVLLAVLIICSCWVTAGAAEDGTTAPEDKSGGWVFNSQYQLPTQTTEYTAGSGTITWEPTTVYDETHQCEKAASGRLTLNNASISVDATAEKGIWVPVDTELVLIGSNTITMSQSGTAIMITDPYFGGTPSLTIRGEGSLTVNANGGGDGMEVRNEINIVEGANVSISCSNGVGMFTTAGRINISDSTVKVRIADNASSRGAIRAVINGYPTADITIENSHVTAINPGGLSMKSSGSISFTDSDIAAIGTSSISNGYPSEGILAFAELSGGTINISGGTLYAQNNYENTDRYNYGFDLPYLPGKVTATDSAVICYHGSVYYLVQSGNNIQYESCAYDESTGAITVGNGYVMGNVEWKDSLLFPDSKSNKALYGRYYDVASQSNKVGTITIPAGTEAVIPASGYLFSYNLVNNGTLTAKGYCDNYGTLTNNGTINNYGLFYNEANTQFSGSGTFNNLYYARNFPGSKTSDSMKINGLILNYDNTVSPVKWEYVAHGDAQLLCTNNQIVGANSSVFQPLYVLSDAIFTIPESRTVDASSAALGVTWETLSTYLSVQGKIVVNGTLKLPPGPVQEKLDELLTHITGTGQVIIGESTAYPVTVTGCTADKSFAVQGETVTLTPGVSAQGTRFLRWETSSGVTVGEDNTFTMPNGTVTVTAIYSHTVTFNTQGGSEVESQDVEGGQAAAEPAEAPTRDGYVFDNWYADAGGKTAYDFASEVTGPITLYAKWLKELPDPPAGEGGKQYKLVMGEGVSEVPKGLEDIYDAPAALETAMKVEITKKNGSIPQANTAVYDVTLLVSENGGTTWTPATEDNFPAGGLAVTLPYPSGTNSSYTFTVVHMFTTDFNNHHAGETESPKVTNTNSGIQFTVTGLSPIAVGWVKKNSGSGGGGWYPSVSYYDVKVEKAEHGTVTASPTSASSGSTVTLTVKPDEGYKLDKIAVTDSQGKAVELTEKDDKYTFKMPARNVTVQAGFVLEQTATPSPSPKPWENPFPDVKDSEWYIKAVEFVCTNGLMSGYANGRFGPNDTLTRAQFAQIIYNKEGRPATGGSRFSDVKDGMWYADAVNWAAAEGIVAGIGGGKFAPDRPITRQDLAVMLWRYAGSPKPRKNELDFVDSGKVSGYAWKALCWANENGVVNGKGNGLLDPRGNATRAEAAQMVMKYVNM</sequence>
<dbReference type="GO" id="GO:0030313">
    <property type="term" value="C:cell envelope"/>
    <property type="evidence" value="ECO:0007669"/>
    <property type="project" value="UniProtKB-SubCell"/>
</dbReference>
<dbReference type="Proteomes" id="UP000196710">
    <property type="component" value="Chromosome"/>
</dbReference>
<feature type="signal peptide" evidence="3">
    <location>
        <begin position="1"/>
        <end position="23"/>
    </location>
</feature>
<dbReference type="PROSITE" id="PS51272">
    <property type="entry name" value="SLH"/>
    <property type="match status" value="3"/>
</dbReference>
<proteinExistence type="predicted"/>
<reference evidence="6 8" key="3">
    <citation type="submission" date="2020-11" db="EMBL/GenBank/DDBJ databases">
        <title>Closed and high quality bacterial genomes of the OMM12 community.</title>
        <authorList>
            <person name="Marbouty M."/>
            <person name="Lamy-Besnier Q."/>
            <person name="Debarbieux L."/>
            <person name="Koszul R."/>
        </authorList>
    </citation>
    <scope>NUCLEOTIDE SEQUENCE [LARGE SCALE GENOMIC DNA]</scope>
    <source>
        <strain evidence="6 8">KB18</strain>
    </source>
</reference>
<dbReference type="InterPro" id="IPR042229">
    <property type="entry name" value="Listeria/Bacterioides_rpt_sf"/>
</dbReference>
<comment type="subcellular location">
    <subcellularLocation>
        <location evidence="1">Cell envelope</location>
    </subcellularLocation>
</comment>
<name>A0A1Z2XVT8_9FIRM</name>
<accession>A0A1Z2XVT8</accession>
<gene>
    <name evidence="5" type="ORF">ADH66_18900</name>
    <name evidence="6" type="ORF">I5Q82_09325</name>
</gene>